<evidence type="ECO:0000313" key="1">
    <source>
        <dbReference type="EMBL" id="CEG45568.1"/>
    </source>
</evidence>
<dbReference type="Proteomes" id="UP000054928">
    <property type="component" value="Unassembled WGS sequence"/>
</dbReference>
<dbReference type="GeneID" id="36396910"/>
<sequence length="109" mass="12535">MVAQILGSRSGHSHQFSQNVIYCMHFNCLLTINEQWFVGAGNDRSFECCIGKHDVRIFFADIQISTHSPVLFCKWVKKVTRFSQLYGANYAKTVQFLLIFVKRCLLVLA</sequence>
<protein>
    <submittedName>
        <fullName evidence="1">Uncharacterized protein</fullName>
    </submittedName>
</protein>
<keyword evidence="2" id="KW-1185">Reference proteome</keyword>
<name>A0A0P1AV60_PLAHL</name>
<evidence type="ECO:0000313" key="2">
    <source>
        <dbReference type="Proteomes" id="UP000054928"/>
    </source>
</evidence>
<dbReference type="EMBL" id="CCYD01001583">
    <property type="protein sequence ID" value="CEG45568.1"/>
    <property type="molecule type" value="Genomic_DNA"/>
</dbReference>
<proteinExistence type="predicted"/>
<dbReference type="AlphaFoldDB" id="A0A0P1AV60"/>
<dbReference type="RefSeq" id="XP_024581937.1">
    <property type="nucleotide sequence ID" value="XM_024716327.1"/>
</dbReference>
<organism evidence="1 2">
    <name type="scientific">Plasmopara halstedii</name>
    <name type="common">Downy mildew of sunflower</name>
    <dbReference type="NCBI Taxonomy" id="4781"/>
    <lineage>
        <taxon>Eukaryota</taxon>
        <taxon>Sar</taxon>
        <taxon>Stramenopiles</taxon>
        <taxon>Oomycota</taxon>
        <taxon>Peronosporomycetes</taxon>
        <taxon>Peronosporales</taxon>
        <taxon>Peronosporaceae</taxon>
        <taxon>Plasmopara</taxon>
    </lineage>
</organism>
<accession>A0A0P1AV60</accession>
<reference evidence="2" key="1">
    <citation type="submission" date="2014-09" db="EMBL/GenBank/DDBJ databases">
        <authorList>
            <person name="Sharma Rahul"/>
            <person name="Thines Marco"/>
        </authorList>
    </citation>
    <scope>NUCLEOTIDE SEQUENCE [LARGE SCALE GENOMIC DNA]</scope>
</reference>